<dbReference type="Gene3D" id="1.10.3020.10">
    <property type="entry name" value="alpha-amino acid ester hydrolase ( Helical cap domain)"/>
    <property type="match status" value="1"/>
</dbReference>
<dbReference type="SUPFAM" id="SSF49785">
    <property type="entry name" value="Galactose-binding domain-like"/>
    <property type="match status" value="1"/>
</dbReference>
<dbReference type="Pfam" id="PF02129">
    <property type="entry name" value="Peptidase_S15"/>
    <property type="match status" value="1"/>
</dbReference>
<dbReference type="InterPro" id="IPR020904">
    <property type="entry name" value="Sc_DH/Rdtase_CS"/>
</dbReference>
<accession>A0A6F8XLH0</accession>
<dbReference type="InterPro" id="IPR036291">
    <property type="entry name" value="NAD(P)-bd_dom_sf"/>
</dbReference>
<keyword evidence="2" id="KW-0378">Hydrolase</keyword>
<reference evidence="5 6" key="1">
    <citation type="submission" date="2020-03" db="EMBL/GenBank/DDBJ databases">
        <title>Whole genome shotgun sequence of Phytohabitans flavus NBRC 107702.</title>
        <authorList>
            <person name="Komaki H."/>
            <person name="Tamura T."/>
        </authorList>
    </citation>
    <scope>NUCLEOTIDE SEQUENCE [LARGE SCALE GENOMIC DNA]</scope>
    <source>
        <strain evidence="5 6">NBRC 107702</strain>
    </source>
</reference>
<dbReference type="Pfam" id="PF08530">
    <property type="entry name" value="PepX_C"/>
    <property type="match status" value="1"/>
</dbReference>
<dbReference type="InterPro" id="IPR008979">
    <property type="entry name" value="Galactose-bd-like_sf"/>
</dbReference>
<dbReference type="PANTHER" id="PTHR43669:SF3">
    <property type="entry name" value="ALCOHOL DEHYDROGENASE, PUTATIVE (AFU_ORTHOLOGUE AFUA_3G03445)-RELATED"/>
    <property type="match status" value="1"/>
</dbReference>
<gene>
    <name evidence="5" type="ORF">Pflav_010410</name>
</gene>
<dbReference type="SUPFAM" id="SSF53474">
    <property type="entry name" value="alpha/beta-Hydrolases"/>
    <property type="match status" value="1"/>
</dbReference>
<dbReference type="InterPro" id="IPR000383">
    <property type="entry name" value="Xaa-Pro-like_dom"/>
</dbReference>
<keyword evidence="3" id="KW-0560">Oxidoreductase</keyword>
<dbReference type="InterPro" id="IPR005674">
    <property type="entry name" value="CocE/Ser_esterase"/>
</dbReference>
<dbReference type="AlphaFoldDB" id="A0A6F8XLH0"/>
<dbReference type="SUPFAM" id="SSF51735">
    <property type="entry name" value="NAD(P)-binding Rossmann-fold domains"/>
    <property type="match status" value="1"/>
</dbReference>
<dbReference type="PRINTS" id="PR00080">
    <property type="entry name" value="SDRFAMILY"/>
</dbReference>
<keyword evidence="6" id="KW-1185">Reference proteome</keyword>
<dbReference type="GO" id="GO:0016491">
    <property type="term" value="F:oxidoreductase activity"/>
    <property type="evidence" value="ECO:0007669"/>
    <property type="project" value="UniProtKB-KW"/>
</dbReference>
<protein>
    <recommendedName>
        <fullName evidence="4">Xaa-Pro dipeptidyl-peptidase C-terminal domain-containing protein</fullName>
    </recommendedName>
</protein>
<evidence type="ECO:0000256" key="3">
    <source>
        <dbReference type="ARBA" id="ARBA00023002"/>
    </source>
</evidence>
<dbReference type="InterPro" id="IPR013736">
    <property type="entry name" value="Xaa-Pro_dipept_C"/>
</dbReference>
<evidence type="ECO:0000259" key="4">
    <source>
        <dbReference type="SMART" id="SM00939"/>
    </source>
</evidence>
<dbReference type="GO" id="GO:0008239">
    <property type="term" value="F:dipeptidyl-peptidase activity"/>
    <property type="evidence" value="ECO:0007669"/>
    <property type="project" value="InterPro"/>
</dbReference>
<evidence type="ECO:0000256" key="1">
    <source>
        <dbReference type="ARBA" id="ARBA00006484"/>
    </source>
</evidence>
<dbReference type="InterPro" id="IPR029058">
    <property type="entry name" value="AB_hydrolase_fold"/>
</dbReference>
<organism evidence="5 6">
    <name type="scientific">Phytohabitans flavus</name>
    <dbReference type="NCBI Taxonomy" id="1076124"/>
    <lineage>
        <taxon>Bacteria</taxon>
        <taxon>Bacillati</taxon>
        <taxon>Actinomycetota</taxon>
        <taxon>Actinomycetes</taxon>
        <taxon>Micromonosporales</taxon>
        <taxon>Micromonosporaceae</taxon>
    </lineage>
</organism>
<dbReference type="Gene3D" id="3.40.50.1820">
    <property type="entry name" value="alpha/beta hydrolase"/>
    <property type="match status" value="1"/>
</dbReference>
<evidence type="ECO:0000256" key="2">
    <source>
        <dbReference type="ARBA" id="ARBA00022801"/>
    </source>
</evidence>
<comment type="similarity">
    <text evidence="1">Belongs to the short-chain dehydrogenases/reductases (SDR) family.</text>
</comment>
<evidence type="ECO:0000313" key="6">
    <source>
        <dbReference type="Proteomes" id="UP000502508"/>
    </source>
</evidence>
<dbReference type="NCBIfam" id="NF005559">
    <property type="entry name" value="PRK07231.1"/>
    <property type="match status" value="1"/>
</dbReference>
<dbReference type="PROSITE" id="PS00061">
    <property type="entry name" value="ADH_SHORT"/>
    <property type="match status" value="1"/>
</dbReference>
<dbReference type="Gene3D" id="2.60.120.260">
    <property type="entry name" value="Galactose-binding domain-like"/>
    <property type="match status" value="1"/>
</dbReference>
<dbReference type="EMBL" id="AP022870">
    <property type="protein sequence ID" value="BCB74631.1"/>
    <property type="molecule type" value="Genomic_DNA"/>
</dbReference>
<sequence>MTLSRFNDKVVLITGGTNGMGLGTARRFLHEGAQVIITGRDQSRLDAAVDELSGGDRLLAVRGDAGSLPDLDALMAAIHDRFGRLDVVFANAGVGSFLPTSEVTEKEFDRVVDINFKGVYFTLQKSLSLVRDGGSIVINASWTMYRGRGVNSLYSATKAAVHNLARTLASDLAPRKIRVNSVSPGYIITGMFDAIPPKDYPRYIAEVAADRLGVPDDVAGAVVFLASEDAGYINGQDLIVDGGLVTVYPQKPERLQIMQTPKGEQMSGASVEYDVAVAMRDGAVLRTDVYRPQGDGPWPVLVVRGPYNKKNPVLRNLIQPLAATDRGYMVVIQDTRSRFASEGGAWRPWAGEGRDGADTIEWAARLPDSTGKVAILGPSYQGNTTWMAAIENPNGLVAIAPTITWADPWDGLFGRGGAIELGISLPWSLGQGVDVLVRRLRDEPQELGPAVGRLFSDFDGLATGVYAELPAGRHPAFQRHQIPDLGYEAATADPSVADSCTVRGRHHLVKVPSFNTAGWFDIFLQGSLDNFVAASQTQPAQLIVGPWSHAAEPHGAQVQGEVNFGFGAGMPLIDLRQSWHDMQLDWLDRWMRPENDANAGDVGAKVKLFVMGINQWRDEDEWPLSRAVDTSLYFSEGGQLSSAPDPEPSSASFDYDPMNPVPTLGGALLMSPEYPAGVFDQAKIEGRDDVLTYTSAPLEEDLEVTGRVRARLHAATDGPSTDWVVRLCYVDPGGVSRNVTDGILRVSAASDQVTEYEVDLWSTSMVFRAGHRVRVQVTSSCFPRWDRNLNTGESTATATRPRVAHQTIHHGVFSPSQIILPVVPQRV</sequence>
<dbReference type="Gene3D" id="3.40.50.720">
    <property type="entry name" value="NAD(P)-binding Rossmann-like Domain"/>
    <property type="match status" value="1"/>
</dbReference>
<dbReference type="NCBIfam" id="TIGR00976">
    <property type="entry name" value="CocE_NonD"/>
    <property type="match status" value="1"/>
</dbReference>
<dbReference type="Pfam" id="PF13561">
    <property type="entry name" value="adh_short_C2"/>
    <property type="match status" value="1"/>
</dbReference>
<dbReference type="Proteomes" id="UP000502508">
    <property type="component" value="Chromosome"/>
</dbReference>
<dbReference type="SMART" id="SM00939">
    <property type="entry name" value="PepX_C"/>
    <property type="match status" value="1"/>
</dbReference>
<dbReference type="InterPro" id="IPR002347">
    <property type="entry name" value="SDR_fam"/>
</dbReference>
<feature type="domain" description="Xaa-Pro dipeptidyl-peptidase C-terminal" evidence="4">
    <location>
        <begin position="584"/>
        <end position="819"/>
    </location>
</feature>
<proteinExistence type="inferred from homology"/>
<dbReference type="CDD" id="cd05233">
    <property type="entry name" value="SDR_c"/>
    <property type="match status" value="1"/>
</dbReference>
<reference evidence="5 6" key="2">
    <citation type="submission" date="2020-03" db="EMBL/GenBank/DDBJ databases">
        <authorList>
            <person name="Ichikawa N."/>
            <person name="Kimura A."/>
            <person name="Kitahashi Y."/>
            <person name="Uohara A."/>
        </authorList>
    </citation>
    <scope>NUCLEOTIDE SEQUENCE [LARGE SCALE GENOMIC DNA]</scope>
    <source>
        <strain evidence="5 6">NBRC 107702</strain>
    </source>
</reference>
<dbReference type="KEGG" id="pfla:Pflav_010410"/>
<dbReference type="PANTHER" id="PTHR43669">
    <property type="entry name" value="5-KETO-D-GLUCONATE 5-REDUCTASE"/>
    <property type="match status" value="1"/>
</dbReference>
<name>A0A6F8XLH0_9ACTN</name>
<dbReference type="FunFam" id="3.40.50.720:FF:000084">
    <property type="entry name" value="Short-chain dehydrogenase reductase"/>
    <property type="match status" value="1"/>
</dbReference>
<evidence type="ECO:0000313" key="5">
    <source>
        <dbReference type="EMBL" id="BCB74631.1"/>
    </source>
</evidence>
<dbReference type="RefSeq" id="WP_269474458.1">
    <property type="nucleotide sequence ID" value="NZ_AP022870.1"/>
</dbReference>
<dbReference type="PRINTS" id="PR00081">
    <property type="entry name" value="GDHRDH"/>
</dbReference>